<evidence type="ECO:0008006" key="4">
    <source>
        <dbReference type="Google" id="ProtNLM"/>
    </source>
</evidence>
<comment type="caution">
    <text evidence="2">The sequence shown here is derived from an EMBL/GenBank/DDBJ whole genome shotgun (WGS) entry which is preliminary data.</text>
</comment>
<evidence type="ECO:0000256" key="1">
    <source>
        <dbReference type="SAM" id="SignalP"/>
    </source>
</evidence>
<evidence type="ECO:0000313" key="3">
    <source>
        <dbReference type="Proteomes" id="UP000445000"/>
    </source>
</evidence>
<protein>
    <recommendedName>
        <fullName evidence="4">DUF5666 domain-containing protein</fullName>
    </recommendedName>
</protein>
<dbReference type="AlphaFoldDB" id="A0A829YFV8"/>
<dbReference type="Proteomes" id="UP000445000">
    <property type="component" value="Unassembled WGS sequence"/>
</dbReference>
<name>A0A829YFV8_9GAMM</name>
<dbReference type="InterPro" id="IPR046150">
    <property type="entry name" value="DUF6152"/>
</dbReference>
<sequence length="137" mass="15153">MKFRLFLGMGALLAASATLAHHSFAMFDQKQVWTWEGTVVEYSWRQPHVHIIVQVPDNQKNPKLGGTWDFESSGPNIGARQGWSRTTFKPGDKITVVGNPKVDGSKGASLKYAKTASGQILYHDVERKVTPENTPAT</sequence>
<accession>A0A829YFV8</accession>
<evidence type="ECO:0000313" key="2">
    <source>
        <dbReference type="EMBL" id="GFE82335.1"/>
    </source>
</evidence>
<keyword evidence="3" id="KW-1185">Reference proteome</keyword>
<reference evidence="3" key="1">
    <citation type="submission" date="2020-01" db="EMBL/GenBank/DDBJ databases">
        <title>'Steroidobacter agaridevorans' sp. nov., agar-degrading bacteria isolated from rhizosphere soils.</title>
        <authorList>
            <person name="Ikenaga M."/>
            <person name="Kataoka M."/>
            <person name="Murouchi A."/>
            <person name="Katsuragi S."/>
            <person name="Sakai M."/>
        </authorList>
    </citation>
    <scope>NUCLEOTIDE SEQUENCE [LARGE SCALE GENOMIC DNA]</scope>
    <source>
        <strain evidence="3">YU21-B</strain>
    </source>
</reference>
<dbReference type="EMBL" id="BLJN01000004">
    <property type="protein sequence ID" value="GFE82335.1"/>
    <property type="molecule type" value="Genomic_DNA"/>
</dbReference>
<gene>
    <name evidence="2" type="ORF">GCM10011487_43350</name>
</gene>
<organism evidence="2 3">
    <name type="scientific">Steroidobacter agaridevorans</name>
    <dbReference type="NCBI Taxonomy" id="2695856"/>
    <lineage>
        <taxon>Bacteria</taxon>
        <taxon>Pseudomonadati</taxon>
        <taxon>Pseudomonadota</taxon>
        <taxon>Gammaproteobacteria</taxon>
        <taxon>Steroidobacterales</taxon>
        <taxon>Steroidobacteraceae</taxon>
        <taxon>Steroidobacter</taxon>
    </lineage>
</organism>
<feature type="signal peptide" evidence="1">
    <location>
        <begin position="1"/>
        <end position="20"/>
    </location>
</feature>
<dbReference type="Pfam" id="PF19649">
    <property type="entry name" value="DUF6152"/>
    <property type="match status" value="1"/>
</dbReference>
<proteinExistence type="predicted"/>
<feature type="chain" id="PRO_5032268508" description="DUF5666 domain-containing protein" evidence="1">
    <location>
        <begin position="21"/>
        <end position="137"/>
    </location>
</feature>
<keyword evidence="1" id="KW-0732">Signal</keyword>
<dbReference type="RefSeq" id="WP_161813987.1">
    <property type="nucleotide sequence ID" value="NZ_BLJN01000004.1"/>
</dbReference>